<dbReference type="SUPFAM" id="SSF56219">
    <property type="entry name" value="DNase I-like"/>
    <property type="match status" value="1"/>
</dbReference>
<evidence type="ECO:0000313" key="2">
    <source>
        <dbReference type="Proteomes" id="UP000824120"/>
    </source>
</evidence>
<dbReference type="AlphaFoldDB" id="A0A9J5YYC7"/>
<dbReference type="OrthoDB" id="1906115at2759"/>
<sequence length="266" mass="30443">MVKACKAFGVNIMGFEHEILDMILHMEHKRQLQLNKQKSEGSSAKKCGAIDGLVGLSSKQVKVLKKNSDGVSKLEVSGTSSRVIGGDFNDAFYTWSRGEYSIQASRIDRFLTSPEWSDTFKAVKQIALLKVMPDHRPVLLENEWWQNYSIKGSPDFIFSQKLTCLKKDITDWNREIFGKMETRKSKALDELMVIEQAIEKRIPSQAEKDKMMVLKWTYNRLLRLKKYHGGKNPSVYGLRRVIETPNIFKGWQTLAGGTIYIDTNDT</sequence>
<dbReference type="EMBL" id="JACXVP010000005">
    <property type="protein sequence ID" value="KAG5605625.1"/>
    <property type="molecule type" value="Genomic_DNA"/>
</dbReference>
<name>A0A9J5YYC7_SOLCO</name>
<accession>A0A9J5YYC7</accession>
<comment type="caution">
    <text evidence="1">The sequence shown here is derived from an EMBL/GenBank/DDBJ whole genome shotgun (WGS) entry which is preliminary data.</text>
</comment>
<gene>
    <name evidence="1" type="ORF">H5410_027117</name>
</gene>
<dbReference type="Proteomes" id="UP000824120">
    <property type="component" value="Chromosome 5"/>
</dbReference>
<reference evidence="1 2" key="1">
    <citation type="submission" date="2020-09" db="EMBL/GenBank/DDBJ databases">
        <title>De no assembly of potato wild relative species, Solanum commersonii.</title>
        <authorList>
            <person name="Cho K."/>
        </authorList>
    </citation>
    <scope>NUCLEOTIDE SEQUENCE [LARGE SCALE GENOMIC DNA]</scope>
    <source>
        <strain evidence="1">LZ3.2</strain>
        <tissue evidence="1">Leaf</tissue>
    </source>
</reference>
<protein>
    <recommendedName>
        <fullName evidence="3">Endonuclease/exonuclease/phosphatase domain-containing protein</fullName>
    </recommendedName>
</protein>
<dbReference type="InterPro" id="IPR036691">
    <property type="entry name" value="Endo/exonu/phosph_ase_sf"/>
</dbReference>
<proteinExistence type="predicted"/>
<keyword evidence="2" id="KW-1185">Reference proteome</keyword>
<dbReference type="Gene3D" id="3.60.10.10">
    <property type="entry name" value="Endonuclease/exonuclease/phosphatase"/>
    <property type="match status" value="1"/>
</dbReference>
<evidence type="ECO:0000313" key="1">
    <source>
        <dbReference type="EMBL" id="KAG5605625.1"/>
    </source>
</evidence>
<organism evidence="1 2">
    <name type="scientific">Solanum commersonii</name>
    <name type="common">Commerson's wild potato</name>
    <name type="synonym">Commerson's nightshade</name>
    <dbReference type="NCBI Taxonomy" id="4109"/>
    <lineage>
        <taxon>Eukaryota</taxon>
        <taxon>Viridiplantae</taxon>
        <taxon>Streptophyta</taxon>
        <taxon>Embryophyta</taxon>
        <taxon>Tracheophyta</taxon>
        <taxon>Spermatophyta</taxon>
        <taxon>Magnoliopsida</taxon>
        <taxon>eudicotyledons</taxon>
        <taxon>Gunneridae</taxon>
        <taxon>Pentapetalae</taxon>
        <taxon>asterids</taxon>
        <taxon>lamiids</taxon>
        <taxon>Solanales</taxon>
        <taxon>Solanaceae</taxon>
        <taxon>Solanoideae</taxon>
        <taxon>Solaneae</taxon>
        <taxon>Solanum</taxon>
    </lineage>
</organism>
<evidence type="ECO:0008006" key="3">
    <source>
        <dbReference type="Google" id="ProtNLM"/>
    </source>
</evidence>